<gene>
    <name evidence="2" type="ORF">QBC37DRAFT_432892</name>
</gene>
<dbReference type="Proteomes" id="UP001301769">
    <property type="component" value="Unassembled WGS sequence"/>
</dbReference>
<name>A0AAN6XVR8_9PEZI</name>
<comment type="caution">
    <text evidence="2">The sequence shown here is derived from an EMBL/GenBank/DDBJ whole genome shotgun (WGS) entry which is preliminary data.</text>
</comment>
<protein>
    <submittedName>
        <fullName evidence="2">Uncharacterized protein</fullName>
    </submittedName>
</protein>
<feature type="compositionally biased region" description="Basic residues" evidence="1">
    <location>
        <begin position="118"/>
        <end position="132"/>
    </location>
</feature>
<sequence length="397" mass="41883">MCAALYNPISPQCTWGPCINQVAGYLDNNAVAQLSACQSVFGIPVVQTVTLPADDVFWTRTSTHTDVVIVVTTSTAYSTAEDISTAYETAYSTTTQYTMTVTSTVSTTATAGAAAQAKKNRRRRRAACKPKPSHALTTSLEPVASSTTTTPDPTPIPSNCPNLADYSSACACIEPRTVTTQPADSAATSIIDETVTVSAASTVETIITVAVTTVVVKPATTTLTSTIQTQTVTTTTTTSTVTPIPTIFNLQLIDLDDLSRHDGEYLTIQGSGQGMALQVFSSTPSSAGLLSLTAGASTPSIRGSPDFVMWAWVEPGQTRPIGKVVFQNNYYAGVISGEWRKVTCQFDTVSLPGHLYFNCQAPGSLGRFFRCDSEIFLTNNATPRPGCVPLLLGAVGV</sequence>
<feature type="region of interest" description="Disordered" evidence="1">
    <location>
        <begin position="116"/>
        <end position="157"/>
    </location>
</feature>
<reference evidence="2" key="1">
    <citation type="journal article" date="2023" name="Mol. Phylogenet. Evol.">
        <title>Genome-scale phylogeny and comparative genomics of the fungal order Sordariales.</title>
        <authorList>
            <person name="Hensen N."/>
            <person name="Bonometti L."/>
            <person name="Westerberg I."/>
            <person name="Brannstrom I.O."/>
            <person name="Guillou S."/>
            <person name="Cros-Aarteil S."/>
            <person name="Calhoun S."/>
            <person name="Haridas S."/>
            <person name="Kuo A."/>
            <person name="Mondo S."/>
            <person name="Pangilinan J."/>
            <person name="Riley R."/>
            <person name="LaButti K."/>
            <person name="Andreopoulos B."/>
            <person name="Lipzen A."/>
            <person name="Chen C."/>
            <person name="Yan M."/>
            <person name="Daum C."/>
            <person name="Ng V."/>
            <person name="Clum A."/>
            <person name="Steindorff A."/>
            <person name="Ohm R.A."/>
            <person name="Martin F."/>
            <person name="Silar P."/>
            <person name="Natvig D.O."/>
            <person name="Lalanne C."/>
            <person name="Gautier V."/>
            <person name="Ament-Velasquez S.L."/>
            <person name="Kruys A."/>
            <person name="Hutchinson M.I."/>
            <person name="Powell A.J."/>
            <person name="Barry K."/>
            <person name="Miller A.N."/>
            <person name="Grigoriev I.V."/>
            <person name="Debuchy R."/>
            <person name="Gladieux P."/>
            <person name="Hiltunen Thoren M."/>
            <person name="Johannesson H."/>
        </authorList>
    </citation>
    <scope>NUCLEOTIDE SEQUENCE</scope>
    <source>
        <strain evidence="2">PSN293</strain>
    </source>
</reference>
<evidence type="ECO:0000313" key="3">
    <source>
        <dbReference type="Proteomes" id="UP001301769"/>
    </source>
</evidence>
<evidence type="ECO:0000256" key="1">
    <source>
        <dbReference type="SAM" id="MobiDB-lite"/>
    </source>
</evidence>
<dbReference type="EMBL" id="MU858273">
    <property type="protein sequence ID" value="KAK4207799.1"/>
    <property type="molecule type" value="Genomic_DNA"/>
</dbReference>
<dbReference type="AlphaFoldDB" id="A0AAN6XVR8"/>
<accession>A0AAN6XVR8</accession>
<proteinExistence type="predicted"/>
<organism evidence="2 3">
    <name type="scientific">Rhypophila decipiens</name>
    <dbReference type="NCBI Taxonomy" id="261697"/>
    <lineage>
        <taxon>Eukaryota</taxon>
        <taxon>Fungi</taxon>
        <taxon>Dikarya</taxon>
        <taxon>Ascomycota</taxon>
        <taxon>Pezizomycotina</taxon>
        <taxon>Sordariomycetes</taxon>
        <taxon>Sordariomycetidae</taxon>
        <taxon>Sordariales</taxon>
        <taxon>Naviculisporaceae</taxon>
        <taxon>Rhypophila</taxon>
    </lineage>
</organism>
<keyword evidence="3" id="KW-1185">Reference proteome</keyword>
<evidence type="ECO:0000313" key="2">
    <source>
        <dbReference type="EMBL" id="KAK4207799.1"/>
    </source>
</evidence>
<reference evidence="2" key="2">
    <citation type="submission" date="2023-05" db="EMBL/GenBank/DDBJ databases">
        <authorList>
            <consortium name="Lawrence Berkeley National Laboratory"/>
            <person name="Steindorff A."/>
            <person name="Hensen N."/>
            <person name="Bonometti L."/>
            <person name="Westerberg I."/>
            <person name="Brannstrom I.O."/>
            <person name="Guillou S."/>
            <person name="Cros-Aarteil S."/>
            <person name="Calhoun S."/>
            <person name="Haridas S."/>
            <person name="Kuo A."/>
            <person name="Mondo S."/>
            <person name="Pangilinan J."/>
            <person name="Riley R."/>
            <person name="Labutti K."/>
            <person name="Andreopoulos B."/>
            <person name="Lipzen A."/>
            <person name="Chen C."/>
            <person name="Yanf M."/>
            <person name="Daum C."/>
            <person name="Ng V."/>
            <person name="Clum A."/>
            <person name="Ohm R."/>
            <person name="Martin F."/>
            <person name="Silar P."/>
            <person name="Natvig D."/>
            <person name="Lalanne C."/>
            <person name="Gautier V."/>
            <person name="Ament-Velasquez S.L."/>
            <person name="Kruys A."/>
            <person name="Hutchinson M.I."/>
            <person name="Powell A.J."/>
            <person name="Barry K."/>
            <person name="Miller A.N."/>
            <person name="Grigoriev I.V."/>
            <person name="Debuchy R."/>
            <person name="Gladieux P."/>
            <person name="Thoren M.H."/>
            <person name="Johannesson H."/>
        </authorList>
    </citation>
    <scope>NUCLEOTIDE SEQUENCE</scope>
    <source>
        <strain evidence="2">PSN293</strain>
    </source>
</reference>
<feature type="compositionally biased region" description="Low complexity" evidence="1">
    <location>
        <begin position="142"/>
        <end position="151"/>
    </location>
</feature>